<reference evidence="1" key="2">
    <citation type="submission" date="2015-03" db="UniProtKB">
        <authorList>
            <consortium name="EnsemblPlants"/>
        </authorList>
    </citation>
    <scope>IDENTIFICATION</scope>
</reference>
<organism evidence="1 2">
    <name type="scientific">Brassica oleracea var. oleracea</name>
    <dbReference type="NCBI Taxonomy" id="109376"/>
    <lineage>
        <taxon>Eukaryota</taxon>
        <taxon>Viridiplantae</taxon>
        <taxon>Streptophyta</taxon>
        <taxon>Embryophyta</taxon>
        <taxon>Tracheophyta</taxon>
        <taxon>Spermatophyta</taxon>
        <taxon>Magnoliopsida</taxon>
        <taxon>eudicotyledons</taxon>
        <taxon>Gunneridae</taxon>
        <taxon>Pentapetalae</taxon>
        <taxon>rosids</taxon>
        <taxon>malvids</taxon>
        <taxon>Brassicales</taxon>
        <taxon>Brassicaceae</taxon>
        <taxon>Brassiceae</taxon>
        <taxon>Brassica</taxon>
    </lineage>
</organism>
<evidence type="ECO:0000313" key="2">
    <source>
        <dbReference type="Proteomes" id="UP000032141"/>
    </source>
</evidence>
<dbReference type="AlphaFoldDB" id="A0A0D3DNA0"/>
<evidence type="ECO:0000313" key="1">
    <source>
        <dbReference type="EnsemblPlants" id="Bo8g054210.1"/>
    </source>
</evidence>
<sequence>MAIRVLKTISHLPSYGLERLAAPPPPFKFVCFVPGGQECTPWCSMANVSVFL</sequence>
<protein>
    <submittedName>
        <fullName evidence="1">Uncharacterized protein</fullName>
    </submittedName>
</protein>
<dbReference type="HOGENOM" id="CLU_3090038_0_0_1"/>
<accession>A0A0D3DNA0</accession>
<dbReference type="EnsemblPlants" id="Bo8g054210.1">
    <property type="protein sequence ID" value="Bo8g054210.1"/>
    <property type="gene ID" value="Bo8g054210"/>
</dbReference>
<dbReference type="Proteomes" id="UP000032141">
    <property type="component" value="Chromosome C8"/>
</dbReference>
<reference evidence="1 2" key="1">
    <citation type="journal article" date="2014" name="Genome Biol.">
        <title>Transcriptome and methylome profiling reveals relics of genome dominance in the mesopolyploid Brassica oleracea.</title>
        <authorList>
            <person name="Parkin I.A."/>
            <person name="Koh C."/>
            <person name="Tang H."/>
            <person name="Robinson S.J."/>
            <person name="Kagale S."/>
            <person name="Clarke W.E."/>
            <person name="Town C.D."/>
            <person name="Nixon J."/>
            <person name="Krishnakumar V."/>
            <person name="Bidwell S.L."/>
            <person name="Denoeud F."/>
            <person name="Belcram H."/>
            <person name="Links M.G."/>
            <person name="Just J."/>
            <person name="Clarke C."/>
            <person name="Bender T."/>
            <person name="Huebert T."/>
            <person name="Mason A.S."/>
            <person name="Pires J.C."/>
            <person name="Barker G."/>
            <person name="Moore J."/>
            <person name="Walley P.G."/>
            <person name="Manoli S."/>
            <person name="Batley J."/>
            <person name="Edwards D."/>
            <person name="Nelson M.N."/>
            <person name="Wang X."/>
            <person name="Paterson A.H."/>
            <person name="King G."/>
            <person name="Bancroft I."/>
            <person name="Chalhoub B."/>
            <person name="Sharpe A.G."/>
        </authorList>
    </citation>
    <scope>NUCLEOTIDE SEQUENCE</scope>
    <source>
        <strain evidence="1 2">cv. TO1000</strain>
    </source>
</reference>
<proteinExistence type="predicted"/>
<dbReference type="Gramene" id="Bo8g054210.1">
    <property type="protein sequence ID" value="Bo8g054210.1"/>
    <property type="gene ID" value="Bo8g054210"/>
</dbReference>
<keyword evidence="2" id="KW-1185">Reference proteome</keyword>
<name>A0A0D3DNA0_BRAOL</name>